<dbReference type="SUPFAM" id="SSF54980">
    <property type="entry name" value="EF-G C-terminal domain-like"/>
    <property type="match status" value="2"/>
</dbReference>
<dbReference type="SMART" id="SM00838">
    <property type="entry name" value="EFG_C"/>
    <property type="match status" value="1"/>
</dbReference>
<dbReference type="Gene3D" id="3.30.70.870">
    <property type="entry name" value="Elongation Factor G (Translational Gtpase), domain 3"/>
    <property type="match status" value="1"/>
</dbReference>
<dbReference type="GO" id="GO:0032790">
    <property type="term" value="P:ribosome disassembly"/>
    <property type="evidence" value="ECO:0007669"/>
    <property type="project" value="TreeGrafter"/>
</dbReference>
<gene>
    <name evidence="7" type="primary">fusA</name>
    <name evidence="7" type="ORF">ENG47_01480</name>
</gene>
<dbReference type="PANTHER" id="PTHR43261:SF1">
    <property type="entry name" value="RIBOSOME-RELEASING FACTOR 2, MITOCHONDRIAL"/>
    <property type="match status" value="1"/>
</dbReference>
<dbReference type="GO" id="GO:0003746">
    <property type="term" value="F:translation elongation factor activity"/>
    <property type="evidence" value="ECO:0007669"/>
    <property type="project" value="UniProtKB-KW"/>
</dbReference>
<feature type="domain" description="Elongation factor EFG" evidence="5">
    <location>
        <begin position="296"/>
        <end position="383"/>
    </location>
</feature>
<dbReference type="Proteomes" id="UP000885660">
    <property type="component" value="Unassembled WGS sequence"/>
</dbReference>
<evidence type="ECO:0000256" key="2">
    <source>
        <dbReference type="ARBA" id="ARBA00022768"/>
    </source>
</evidence>
<dbReference type="Pfam" id="PF14492">
    <property type="entry name" value="EFG_III"/>
    <property type="match status" value="1"/>
</dbReference>
<evidence type="ECO:0000256" key="3">
    <source>
        <dbReference type="ARBA" id="ARBA00022917"/>
    </source>
</evidence>
<dbReference type="Pfam" id="PF03764">
    <property type="entry name" value="EFG_IV"/>
    <property type="match status" value="1"/>
</dbReference>
<name>A0A7V0MYL2_UNCAE</name>
<dbReference type="AlphaFoldDB" id="A0A7V0MYL2"/>
<evidence type="ECO:0000259" key="5">
    <source>
        <dbReference type="SMART" id="SM00838"/>
    </source>
</evidence>
<dbReference type="InterPro" id="IPR035647">
    <property type="entry name" value="EFG_III/V"/>
</dbReference>
<keyword evidence="1" id="KW-0547">Nucleotide-binding</keyword>
<dbReference type="FunFam" id="3.30.70.240:FF:000001">
    <property type="entry name" value="Elongation factor G"/>
    <property type="match status" value="1"/>
</dbReference>
<dbReference type="CDD" id="cd16262">
    <property type="entry name" value="EFG_III"/>
    <property type="match status" value="1"/>
</dbReference>
<dbReference type="Pfam" id="PF03144">
    <property type="entry name" value="GTP_EFTU_D2"/>
    <property type="match status" value="1"/>
</dbReference>
<accession>A0A7V0MYL2</accession>
<dbReference type="SMART" id="SM00889">
    <property type="entry name" value="EFG_IV"/>
    <property type="match status" value="1"/>
</dbReference>
<sequence>SEKEKFCGLCFKVFSDPFVGKLFYTRIYTGKVKAGEEIFNSTKKIKERINKIVRMHANRQEIIQEAKAGDIVCFVGFKKTTTGDTLTKIGSSLLLEEIHFPEPVVSLAIEPRTQKDQEKLFLALKKLEDEDPSFRVSYNKETGQNIISGMGRLHLEVMVERLLRDFGVEAKVGTPYVAYRETITRKVESVGKFIQQSGGRGQYGHVVFLMQPEEKGKGIVFESKIKGGVIPREFIPAIKEGVDSSSEAGVLGGYPVTDVKVVLVDGSYHEIDSSDLAFKIAAEIAFKEGLRKADPVLLEPIMKLEVVTPLSYLSQVIGDLNTRRAKITSIEERKNVKVVKCEVPLAEVFDYADILRNLTQGRASYTIEPLYYEKVPQELMLKILGK</sequence>
<comment type="caution">
    <text evidence="7">The sequence shown here is derived from an EMBL/GenBank/DDBJ whole genome shotgun (WGS) entry which is preliminary data.</text>
</comment>
<organism evidence="7">
    <name type="scientific">Aerophobetes bacterium</name>
    <dbReference type="NCBI Taxonomy" id="2030807"/>
    <lineage>
        <taxon>Bacteria</taxon>
        <taxon>Candidatus Aerophobota</taxon>
    </lineage>
</organism>
<keyword evidence="2 7" id="KW-0251">Elongation factor</keyword>
<dbReference type="InterPro" id="IPR000640">
    <property type="entry name" value="EFG_V-like"/>
</dbReference>
<evidence type="ECO:0000313" key="7">
    <source>
        <dbReference type="EMBL" id="HDN84414.1"/>
    </source>
</evidence>
<dbReference type="CDD" id="cd03713">
    <property type="entry name" value="EFG_mtEFG_C"/>
    <property type="match status" value="1"/>
</dbReference>
<dbReference type="InterPro" id="IPR004161">
    <property type="entry name" value="EFTu-like_2"/>
</dbReference>
<protein>
    <submittedName>
        <fullName evidence="7">Elongation factor G</fullName>
    </submittedName>
</protein>
<dbReference type="Gene3D" id="2.40.30.10">
    <property type="entry name" value="Translation factors"/>
    <property type="match status" value="1"/>
</dbReference>
<dbReference type="InterPro" id="IPR020568">
    <property type="entry name" value="Ribosomal_Su5_D2-typ_SF"/>
</dbReference>
<dbReference type="SUPFAM" id="SSF54211">
    <property type="entry name" value="Ribosomal protein S5 domain 2-like"/>
    <property type="match status" value="1"/>
</dbReference>
<evidence type="ECO:0000259" key="6">
    <source>
        <dbReference type="SMART" id="SM00889"/>
    </source>
</evidence>
<evidence type="ECO:0000256" key="4">
    <source>
        <dbReference type="ARBA" id="ARBA00023134"/>
    </source>
</evidence>
<dbReference type="GO" id="GO:0005525">
    <property type="term" value="F:GTP binding"/>
    <property type="evidence" value="ECO:0007669"/>
    <property type="project" value="UniProtKB-KW"/>
</dbReference>
<dbReference type="Gene3D" id="3.30.230.10">
    <property type="match status" value="1"/>
</dbReference>
<reference evidence="7" key="1">
    <citation type="journal article" date="2020" name="mSystems">
        <title>Genome- and Community-Level Interaction Insights into Carbon Utilization and Element Cycling Functions of Hydrothermarchaeota in Hydrothermal Sediment.</title>
        <authorList>
            <person name="Zhou Z."/>
            <person name="Liu Y."/>
            <person name="Xu W."/>
            <person name="Pan J."/>
            <person name="Luo Z.H."/>
            <person name="Li M."/>
        </authorList>
    </citation>
    <scope>NUCLEOTIDE SEQUENCE [LARGE SCALE GENOMIC DNA]</scope>
    <source>
        <strain evidence="7">HyVt-219</strain>
    </source>
</reference>
<feature type="non-terminal residue" evidence="7">
    <location>
        <position position="1"/>
    </location>
</feature>
<dbReference type="InterPro" id="IPR009022">
    <property type="entry name" value="EFG_III"/>
</dbReference>
<keyword evidence="3" id="KW-0648">Protein biosynthesis</keyword>
<dbReference type="PANTHER" id="PTHR43261">
    <property type="entry name" value="TRANSLATION ELONGATION FACTOR G-RELATED"/>
    <property type="match status" value="1"/>
</dbReference>
<dbReference type="Pfam" id="PF00679">
    <property type="entry name" value="EFG_C"/>
    <property type="match status" value="1"/>
</dbReference>
<dbReference type="SUPFAM" id="SSF50447">
    <property type="entry name" value="Translation proteins"/>
    <property type="match status" value="1"/>
</dbReference>
<dbReference type="FunFam" id="3.30.70.870:FF:000001">
    <property type="entry name" value="Elongation factor G"/>
    <property type="match status" value="1"/>
</dbReference>
<dbReference type="CDD" id="cd01434">
    <property type="entry name" value="EFG_mtEFG1_IV"/>
    <property type="match status" value="1"/>
</dbReference>
<dbReference type="CDD" id="cd04088">
    <property type="entry name" value="EFG_mtEFG_II"/>
    <property type="match status" value="1"/>
</dbReference>
<feature type="domain" description="Translation elongation factor EFG/EF2" evidence="6">
    <location>
        <begin position="176"/>
        <end position="294"/>
    </location>
</feature>
<dbReference type="FunFam" id="2.40.30.10:FF:000006">
    <property type="entry name" value="Elongation factor G"/>
    <property type="match status" value="1"/>
</dbReference>
<dbReference type="InterPro" id="IPR035649">
    <property type="entry name" value="EFG_V"/>
</dbReference>
<dbReference type="InterPro" id="IPR041095">
    <property type="entry name" value="EFG_II"/>
</dbReference>
<keyword evidence="4" id="KW-0342">GTP-binding</keyword>
<dbReference type="InterPro" id="IPR009000">
    <property type="entry name" value="Transl_B-barrel_sf"/>
</dbReference>
<dbReference type="FunFam" id="3.30.230.10:FF:000003">
    <property type="entry name" value="Elongation factor G"/>
    <property type="match status" value="1"/>
</dbReference>
<dbReference type="InterPro" id="IPR047872">
    <property type="entry name" value="EFG_IV"/>
</dbReference>
<dbReference type="InterPro" id="IPR014721">
    <property type="entry name" value="Ribsml_uS5_D2-typ_fold_subgr"/>
</dbReference>
<dbReference type="Gene3D" id="3.30.70.240">
    <property type="match status" value="1"/>
</dbReference>
<dbReference type="InterPro" id="IPR005517">
    <property type="entry name" value="Transl_elong_EFG/EF2_IV"/>
</dbReference>
<evidence type="ECO:0000256" key="1">
    <source>
        <dbReference type="ARBA" id="ARBA00022741"/>
    </source>
</evidence>
<proteinExistence type="predicted"/>
<dbReference type="EMBL" id="DRBC01000090">
    <property type="protein sequence ID" value="HDN84414.1"/>
    <property type="molecule type" value="Genomic_DNA"/>
</dbReference>